<accession>A0ACD3BED2</accession>
<keyword evidence="2" id="KW-1185">Reference proteome</keyword>
<gene>
    <name evidence="1" type="ORF">BDN72DRAFT_873850</name>
</gene>
<evidence type="ECO:0000313" key="2">
    <source>
        <dbReference type="Proteomes" id="UP000308600"/>
    </source>
</evidence>
<evidence type="ECO:0000313" key="1">
    <source>
        <dbReference type="EMBL" id="TFK76245.1"/>
    </source>
</evidence>
<protein>
    <submittedName>
        <fullName evidence="1">Glycosyltransferase family 22 protein</fullName>
    </submittedName>
</protein>
<proteinExistence type="predicted"/>
<organism evidence="1 2">
    <name type="scientific">Pluteus cervinus</name>
    <dbReference type="NCBI Taxonomy" id="181527"/>
    <lineage>
        <taxon>Eukaryota</taxon>
        <taxon>Fungi</taxon>
        <taxon>Dikarya</taxon>
        <taxon>Basidiomycota</taxon>
        <taxon>Agaricomycotina</taxon>
        <taxon>Agaricomycetes</taxon>
        <taxon>Agaricomycetidae</taxon>
        <taxon>Agaricales</taxon>
        <taxon>Pluteineae</taxon>
        <taxon>Pluteaceae</taxon>
        <taxon>Pluteus</taxon>
    </lineage>
</organism>
<reference evidence="1 2" key="1">
    <citation type="journal article" date="2019" name="Nat. Ecol. Evol.">
        <title>Megaphylogeny resolves global patterns of mushroom evolution.</title>
        <authorList>
            <person name="Varga T."/>
            <person name="Krizsan K."/>
            <person name="Foldi C."/>
            <person name="Dima B."/>
            <person name="Sanchez-Garcia M."/>
            <person name="Sanchez-Ramirez S."/>
            <person name="Szollosi G.J."/>
            <person name="Szarkandi J.G."/>
            <person name="Papp V."/>
            <person name="Albert L."/>
            <person name="Andreopoulos W."/>
            <person name="Angelini C."/>
            <person name="Antonin V."/>
            <person name="Barry K.W."/>
            <person name="Bougher N.L."/>
            <person name="Buchanan P."/>
            <person name="Buyck B."/>
            <person name="Bense V."/>
            <person name="Catcheside P."/>
            <person name="Chovatia M."/>
            <person name="Cooper J."/>
            <person name="Damon W."/>
            <person name="Desjardin D."/>
            <person name="Finy P."/>
            <person name="Geml J."/>
            <person name="Haridas S."/>
            <person name="Hughes K."/>
            <person name="Justo A."/>
            <person name="Karasinski D."/>
            <person name="Kautmanova I."/>
            <person name="Kiss B."/>
            <person name="Kocsube S."/>
            <person name="Kotiranta H."/>
            <person name="LaButti K.M."/>
            <person name="Lechner B.E."/>
            <person name="Liimatainen K."/>
            <person name="Lipzen A."/>
            <person name="Lukacs Z."/>
            <person name="Mihaltcheva S."/>
            <person name="Morgado L.N."/>
            <person name="Niskanen T."/>
            <person name="Noordeloos M.E."/>
            <person name="Ohm R.A."/>
            <person name="Ortiz-Santana B."/>
            <person name="Ovrebo C."/>
            <person name="Racz N."/>
            <person name="Riley R."/>
            <person name="Savchenko A."/>
            <person name="Shiryaev A."/>
            <person name="Soop K."/>
            <person name="Spirin V."/>
            <person name="Szebenyi C."/>
            <person name="Tomsovsky M."/>
            <person name="Tulloss R.E."/>
            <person name="Uehling J."/>
            <person name="Grigoriev I.V."/>
            <person name="Vagvolgyi C."/>
            <person name="Papp T."/>
            <person name="Martin F.M."/>
            <person name="Miettinen O."/>
            <person name="Hibbett D.S."/>
            <person name="Nagy L.G."/>
        </authorList>
    </citation>
    <scope>NUCLEOTIDE SEQUENCE [LARGE SCALE GENOMIC DNA]</scope>
    <source>
        <strain evidence="1 2">NL-1719</strain>
    </source>
</reference>
<name>A0ACD3BED2_9AGAR</name>
<dbReference type="EMBL" id="ML208260">
    <property type="protein sequence ID" value="TFK76245.1"/>
    <property type="molecule type" value="Genomic_DNA"/>
</dbReference>
<dbReference type="Proteomes" id="UP000308600">
    <property type="component" value="Unassembled WGS sequence"/>
</dbReference>
<sequence>MSVVQVALIVRVLIAIFTRTFFQPDEYFQALEPAHHLVFGYGHLTWEWRVSNPIRSIVYPSLNGPVFWALKASGVSEINVLGPWLLVVLPRVLHGVLGAITDICSYNIARRFLGPRYATATFLLSLTSFFNALALTRSLSNSLETSISSIAYMYYPWDASPRLSPQLIYHKPNIIRLIIFSGLACVIRPTNAVIWVFLYANLFWSLKGSRRTILSLVWFLCLVGGTLLSAMVLLDSLFYKEITFTSINFLYTNLSRVSTFYGHNPWHYYFSQGIPILVTTALPFVVGGGRKAFSMREATLRNMLFTVVWTVSIYSLAGHKEWRFIHPILPLLLVLASKSLVDINEPVTKVKITANKKAQSPVSLHSTRSFIHSIRRSHLALLALPIPAALYVVLFYCSAPITVMSYIRTLPSKELQEGVGFLMPCHSTPGHAYLHRPELAKSMWALGCEPPLERQNLSEYHDQTDVFYISPKAYLEHYFPTVVNASFPLSPLSTSIPGAPAPHRTIPPQTTHDGVVGYPWRHEWPRRLVFFGSLLGREGVRELLISRGYVEEWKRGREWEGEGNRKGGVRVWKWDATH</sequence>